<evidence type="ECO:0000313" key="1">
    <source>
        <dbReference type="EMBL" id="KAK3590071.1"/>
    </source>
</evidence>
<dbReference type="AlphaFoldDB" id="A0AAE0VU37"/>
<reference evidence="1" key="2">
    <citation type="journal article" date="2021" name="Genome Biol. Evol.">
        <title>Developing a high-quality reference genome for a parasitic bivalve with doubly uniparental inheritance (Bivalvia: Unionida).</title>
        <authorList>
            <person name="Smith C.H."/>
        </authorList>
    </citation>
    <scope>NUCLEOTIDE SEQUENCE</scope>
    <source>
        <strain evidence="1">CHS0354</strain>
        <tissue evidence="1">Mantle</tissue>
    </source>
</reference>
<protein>
    <submittedName>
        <fullName evidence="1">Uncharacterized protein</fullName>
    </submittedName>
</protein>
<keyword evidence="2" id="KW-1185">Reference proteome</keyword>
<sequence length="121" mass="14396">MQEDVGKVPQHDTLEYNSEFVTPHQKLNELTGQNLLPFPAVSLEQAELPADLISRKWDIREFKGWAKSKLLYCDDPIWNDFHQIVKLTRNMREENTKSYRYYFLLTCKKFLQNAYGVVWEP</sequence>
<proteinExistence type="predicted"/>
<gene>
    <name evidence="1" type="ORF">CHS0354_041113</name>
</gene>
<dbReference type="EMBL" id="JAEAOA010002345">
    <property type="protein sequence ID" value="KAK3590071.1"/>
    <property type="molecule type" value="Genomic_DNA"/>
</dbReference>
<reference evidence="1" key="1">
    <citation type="journal article" date="2021" name="Genome Biol. Evol.">
        <title>A High-Quality Reference Genome for a Parasitic Bivalve with Doubly Uniparental Inheritance (Bivalvia: Unionida).</title>
        <authorList>
            <person name="Smith C.H."/>
        </authorList>
    </citation>
    <scope>NUCLEOTIDE SEQUENCE</scope>
    <source>
        <strain evidence="1">CHS0354</strain>
    </source>
</reference>
<accession>A0AAE0VU37</accession>
<name>A0AAE0VU37_9BIVA</name>
<organism evidence="1 2">
    <name type="scientific">Potamilus streckersoni</name>
    <dbReference type="NCBI Taxonomy" id="2493646"/>
    <lineage>
        <taxon>Eukaryota</taxon>
        <taxon>Metazoa</taxon>
        <taxon>Spiralia</taxon>
        <taxon>Lophotrochozoa</taxon>
        <taxon>Mollusca</taxon>
        <taxon>Bivalvia</taxon>
        <taxon>Autobranchia</taxon>
        <taxon>Heteroconchia</taxon>
        <taxon>Palaeoheterodonta</taxon>
        <taxon>Unionida</taxon>
        <taxon>Unionoidea</taxon>
        <taxon>Unionidae</taxon>
        <taxon>Ambleminae</taxon>
        <taxon>Lampsilini</taxon>
        <taxon>Potamilus</taxon>
    </lineage>
</organism>
<evidence type="ECO:0000313" key="2">
    <source>
        <dbReference type="Proteomes" id="UP001195483"/>
    </source>
</evidence>
<comment type="caution">
    <text evidence="1">The sequence shown here is derived from an EMBL/GenBank/DDBJ whole genome shotgun (WGS) entry which is preliminary data.</text>
</comment>
<dbReference type="Proteomes" id="UP001195483">
    <property type="component" value="Unassembled WGS sequence"/>
</dbReference>
<reference evidence="1" key="3">
    <citation type="submission" date="2023-05" db="EMBL/GenBank/DDBJ databases">
        <authorList>
            <person name="Smith C.H."/>
        </authorList>
    </citation>
    <scope>NUCLEOTIDE SEQUENCE</scope>
    <source>
        <strain evidence="1">CHS0354</strain>
        <tissue evidence="1">Mantle</tissue>
    </source>
</reference>